<dbReference type="InterPro" id="IPR036871">
    <property type="entry name" value="PX_dom_sf"/>
</dbReference>
<dbReference type="InterPro" id="IPR015404">
    <property type="entry name" value="Vps5_C"/>
</dbReference>
<comment type="caution">
    <text evidence="13">The sequence shown here is derived from an EMBL/GenBank/DDBJ whole genome shotgun (WGS) entry which is preliminary data.</text>
</comment>
<evidence type="ECO:0000259" key="12">
    <source>
        <dbReference type="PROSITE" id="PS50195"/>
    </source>
</evidence>
<sequence length="757" mass="83303">MDGDDLFGNGFGTTRQQPFTFATDEMNPFGDDNSPWGEASPTTHAANQRQPSSDAAIADKDLDKPGNYDSGSDAEPTKDSSDEVGELHRHIDDQLQISTTSLDSSNAPLASAGAHSASSSRRPSKSGVADEGNEPSPGDDAVSVASPSSKLVSSSGFAATPVQTARRVGVIKRGLRSPRVLGKKLSPAAFEDPLSSAAASSETGEISTPAAPVPQTRISVDISSAPSSVHRSAQTRQTRSLSETRPIGQLNAGFGDNSNIVSLHQSAGPPSQQPDLSQTQHHNPHPYEQQLSPMLQQEQIISARHHVEDGTARLRPSTSSNRASTAPSGPLSSRTSAAHAYLATQQRRRSLDPTPLDQIPKFYIRVTDPVKVSDSLKSYIAYKVCTQTDAEMFHESNMVVRRRYRDFDWLIQELAAKHPGIIIPPIPEKQSMGRFEDEFVEARRAGLESCLARISEHPVLWCDSVFQLFLEAEDFASKARSITEARVYMDISGKGSQLSGGGSSSSLFGDGWGSTKYKEKDEWFAKRMQEMDAIEEELRALLRALEYSQRQRQELSIAHGELSEAYLKMAGQELSKNLSNALTDMGSLQQKLKVLQSRQGVADFAGFQLTTDEYIRMIGSVRTAFAARGRAYTHWQSNLSDLIKKRKVLEGYVQNPGRVSAERITQLKGEIARTEIRTENSRNEHDDVSIILKQEMARFDMGRVRDFQAAIESYLTSLIETQEETVVLWESYLSSLRNVEPANDGSNAVIYRKKHYH</sequence>
<feature type="compositionally biased region" description="Basic and acidic residues" evidence="11">
    <location>
        <begin position="75"/>
        <end position="93"/>
    </location>
</feature>
<dbReference type="Proteomes" id="UP001151518">
    <property type="component" value="Unassembled WGS sequence"/>
</dbReference>
<evidence type="ECO:0000256" key="9">
    <source>
        <dbReference type="ARBA" id="ARBA00023034"/>
    </source>
</evidence>
<dbReference type="GO" id="GO:0045053">
    <property type="term" value="P:protein retention in Golgi apparatus"/>
    <property type="evidence" value="ECO:0007669"/>
    <property type="project" value="TreeGrafter"/>
</dbReference>
<feature type="compositionally biased region" description="Polar residues" evidence="11">
    <location>
        <begin position="40"/>
        <end position="53"/>
    </location>
</feature>
<evidence type="ECO:0000256" key="2">
    <source>
        <dbReference type="ARBA" id="ARBA00004496"/>
    </source>
</evidence>
<dbReference type="Gene3D" id="1.20.1270.60">
    <property type="entry name" value="Arfaptin homology (AH) domain/BAR domain"/>
    <property type="match status" value="1"/>
</dbReference>
<feature type="compositionally biased region" description="Low complexity" evidence="11">
    <location>
        <begin position="107"/>
        <end position="129"/>
    </location>
</feature>
<evidence type="ECO:0000313" key="14">
    <source>
        <dbReference type="Proteomes" id="UP001151518"/>
    </source>
</evidence>
<dbReference type="GO" id="GO:0042147">
    <property type="term" value="P:retrograde transport, endosome to Golgi"/>
    <property type="evidence" value="ECO:0007669"/>
    <property type="project" value="TreeGrafter"/>
</dbReference>
<dbReference type="FunFam" id="1.20.1270.60:FF:000022">
    <property type="entry name" value="Sorting nexin 3 protein"/>
    <property type="match status" value="1"/>
</dbReference>
<dbReference type="SMART" id="SM00312">
    <property type="entry name" value="PX"/>
    <property type="match status" value="1"/>
</dbReference>
<comment type="subcellular location">
    <subcellularLocation>
        <location evidence="2">Cytoplasm</location>
    </subcellularLocation>
    <subcellularLocation>
        <location evidence="3">Golgi apparatus</location>
    </subcellularLocation>
    <subcellularLocation>
        <location evidence="1">Membrane</location>
        <topology evidence="1">Peripheral membrane protein</topology>
        <orientation evidence="1">Cytoplasmic side</orientation>
    </subcellularLocation>
</comment>
<feature type="compositionally biased region" description="Basic and acidic residues" evidence="11">
    <location>
        <begin position="57"/>
        <end position="66"/>
    </location>
</feature>
<dbReference type="GO" id="GO:0035091">
    <property type="term" value="F:phosphatidylinositol binding"/>
    <property type="evidence" value="ECO:0007669"/>
    <property type="project" value="InterPro"/>
</dbReference>
<accession>A0A9W8KYQ2</accession>
<evidence type="ECO:0000313" key="13">
    <source>
        <dbReference type="EMBL" id="KAJ2677544.1"/>
    </source>
</evidence>
<dbReference type="GO" id="GO:0015031">
    <property type="term" value="P:protein transport"/>
    <property type="evidence" value="ECO:0007669"/>
    <property type="project" value="UniProtKB-KW"/>
</dbReference>
<feature type="domain" description="PX" evidence="12">
    <location>
        <begin position="360"/>
        <end position="476"/>
    </location>
</feature>
<dbReference type="PANTHER" id="PTHR10555:SF170">
    <property type="entry name" value="FI18122P1"/>
    <property type="match status" value="1"/>
</dbReference>
<feature type="compositionally biased region" description="Polar residues" evidence="11">
    <location>
        <begin position="256"/>
        <end position="281"/>
    </location>
</feature>
<evidence type="ECO:0000256" key="3">
    <source>
        <dbReference type="ARBA" id="ARBA00004555"/>
    </source>
</evidence>
<feature type="compositionally biased region" description="Polar residues" evidence="11">
    <location>
        <begin position="95"/>
        <end position="106"/>
    </location>
</feature>
<evidence type="ECO:0000256" key="1">
    <source>
        <dbReference type="ARBA" id="ARBA00004287"/>
    </source>
</evidence>
<evidence type="ECO:0000256" key="8">
    <source>
        <dbReference type="ARBA" id="ARBA00022927"/>
    </source>
</evidence>
<evidence type="ECO:0000256" key="10">
    <source>
        <dbReference type="ARBA" id="ARBA00023136"/>
    </source>
</evidence>
<dbReference type="Pfam" id="PF00787">
    <property type="entry name" value="PX"/>
    <property type="match status" value="1"/>
</dbReference>
<protein>
    <submittedName>
        <fullName evidence="13">Vacuolar protein sorting-associated protein vps5</fullName>
    </submittedName>
</protein>
<evidence type="ECO:0000256" key="7">
    <source>
        <dbReference type="ARBA" id="ARBA00022553"/>
    </source>
</evidence>
<dbReference type="GO" id="GO:0030904">
    <property type="term" value="C:retromer complex"/>
    <property type="evidence" value="ECO:0007669"/>
    <property type="project" value="UniProtKB-ARBA"/>
</dbReference>
<proteinExistence type="inferred from homology"/>
<organism evidence="13 14">
    <name type="scientific">Coemansia spiralis</name>
    <dbReference type="NCBI Taxonomy" id="417178"/>
    <lineage>
        <taxon>Eukaryota</taxon>
        <taxon>Fungi</taxon>
        <taxon>Fungi incertae sedis</taxon>
        <taxon>Zoopagomycota</taxon>
        <taxon>Kickxellomycotina</taxon>
        <taxon>Kickxellomycetes</taxon>
        <taxon>Kickxellales</taxon>
        <taxon>Kickxellaceae</taxon>
        <taxon>Coemansia</taxon>
    </lineage>
</organism>
<gene>
    <name evidence="13" type="primary">vps5</name>
    <name evidence="13" type="ORF">GGI25_003064</name>
</gene>
<dbReference type="GO" id="GO:0005794">
    <property type="term" value="C:Golgi apparatus"/>
    <property type="evidence" value="ECO:0007669"/>
    <property type="project" value="UniProtKB-SubCell"/>
</dbReference>
<keyword evidence="7" id="KW-0597">Phosphoprotein</keyword>
<evidence type="ECO:0000256" key="11">
    <source>
        <dbReference type="SAM" id="MobiDB-lite"/>
    </source>
</evidence>
<feature type="region of interest" description="Disordered" evidence="11">
    <location>
        <begin position="1"/>
        <end position="287"/>
    </location>
</feature>
<reference evidence="13" key="1">
    <citation type="submission" date="2022-07" db="EMBL/GenBank/DDBJ databases">
        <title>Phylogenomic reconstructions and comparative analyses of Kickxellomycotina fungi.</title>
        <authorList>
            <person name="Reynolds N.K."/>
            <person name="Stajich J.E."/>
            <person name="Barry K."/>
            <person name="Grigoriev I.V."/>
            <person name="Crous P."/>
            <person name="Smith M.E."/>
        </authorList>
    </citation>
    <scope>NUCLEOTIDE SEQUENCE</scope>
    <source>
        <strain evidence="13">NRRL 3115</strain>
    </source>
</reference>
<dbReference type="GO" id="GO:0005829">
    <property type="term" value="C:cytosol"/>
    <property type="evidence" value="ECO:0007669"/>
    <property type="project" value="GOC"/>
</dbReference>
<dbReference type="InterPro" id="IPR001683">
    <property type="entry name" value="PX_dom"/>
</dbReference>
<dbReference type="AlphaFoldDB" id="A0A9W8KYQ2"/>
<dbReference type="EMBL" id="JANBTW010000031">
    <property type="protein sequence ID" value="KAJ2677544.1"/>
    <property type="molecule type" value="Genomic_DNA"/>
</dbReference>
<name>A0A9W8KYQ2_9FUNG</name>
<feature type="region of interest" description="Disordered" evidence="11">
    <location>
        <begin position="311"/>
        <end position="336"/>
    </location>
</feature>
<feature type="compositionally biased region" description="Low complexity" evidence="11">
    <location>
        <begin position="142"/>
        <end position="155"/>
    </location>
</feature>
<evidence type="ECO:0000256" key="6">
    <source>
        <dbReference type="ARBA" id="ARBA00022490"/>
    </source>
</evidence>
<feature type="compositionally biased region" description="Polar residues" evidence="11">
    <location>
        <begin position="316"/>
        <end position="336"/>
    </location>
</feature>
<feature type="compositionally biased region" description="Polar residues" evidence="11">
    <location>
        <begin position="197"/>
        <end position="206"/>
    </location>
</feature>
<keyword evidence="5" id="KW-0813">Transport</keyword>
<dbReference type="InterPro" id="IPR027267">
    <property type="entry name" value="AH/BAR_dom_sf"/>
</dbReference>
<dbReference type="PROSITE" id="PS50195">
    <property type="entry name" value="PX"/>
    <property type="match status" value="1"/>
</dbReference>
<dbReference type="PANTHER" id="PTHR10555">
    <property type="entry name" value="SORTING NEXIN"/>
    <property type="match status" value="1"/>
</dbReference>
<dbReference type="Gene3D" id="3.30.1520.10">
    <property type="entry name" value="Phox-like domain"/>
    <property type="match status" value="1"/>
</dbReference>
<comment type="similarity">
    <text evidence="4">Belongs to the sorting nexin family.</text>
</comment>
<keyword evidence="8" id="KW-0653">Protein transport</keyword>
<keyword evidence="9" id="KW-0333">Golgi apparatus</keyword>
<evidence type="ECO:0000256" key="5">
    <source>
        <dbReference type="ARBA" id="ARBA00022448"/>
    </source>
</evidence>
<dbReference type="GO" id="GO:0005768">
    <property type="term" value="C:endosome"/>
    <property type="evidence" value="ECO:0007669"/>
    <property type="project" value="TreeGrafter"/>
</dbReference>
<keyword evidence="10" id="KW-0472">Membrane</keyword>
<evidence type="ECO:0000256" key="4">
    <source>
        <dbReference type="ARBA" id="ARBA00010883"/>
    </source>
</evidence>
<keyword evidence="6" id="KW-0963">Cytoplasm</keyword>
<dbReference type="OrthoDB" id="271164at2759"/>
<dbReference type="SUPFAM" id="SSF64268">
    <property type="entry name" value="PX domain"/>
    <property type="match status" value="1"/>
</dbReference>
<dbReference type="Pfam" id="PF09325">
    <property type="entry name" value="Vps5"/>
    <property type="match status" value="1"/>
</dbReference>
<feature type="compositionally biased region" description="Polar residues" evidence="11">
    <location>
        <begin position="216"/>
        <end position="243"/>
    </location>
</feature>